<gene>
    <name evidence="2" type="ORF">OnM2_048072</name>
</gene>
<proteinExistence type="predicted"/>
<sequence>MAAVGTSPVNGVTPTPTNRNRRGSSNVLFSGLINQKRNSIDEAAQARRASFNNMTPPPGFLGRMWNNFTMGTNSK</sequence>
<organism evidence="2 3">
    <name type="scientific">Erysiphe neolycopersici</name>
    <dbReference type="NCBI Taxonomy" id="212602"/>
    <lineage>
        <taxon>Eukaryota</taxon>
        <taxon>Fungi</taxon>
        <taxon>Dikarya</taxon>
        <taxon>Ascomycota</taxon>
        <taxon>Pezizomycotina</taxon>
        <taxon>Leotiomycetes</taxon>
        <taxon>Erysiphales</taxon>
        <taxon>Erysiphaceae</taxon>
        <taxon>Erysiphe</taxon>
    </lineage>
</organism>
<evidence type="ECO:0000313" key="3">
    <source>
        <dbReference type="Proteomes" id="UP000286134"/>
    </source>
</evidence>
<comment type="caution">
    <text evidence="2">The sequence shown here is derived from an EMBL/GenBank/DDBJ whole genome shotgun (WGS) entry which is preliminary data.</text>
</comment>
<evidence type="ECO:0008006" key="4">
    <source>
        <dbReference type="Google" id="ProtNLM"/>
    </source>
</evidence>
<dbReference type="AlphaFoldDB" id="A0A420HTK6"/>
<dbReference type="OrthoDB" id="4158609at2759"/>
<feature type="compositionally biased region" description="Polar residues" evidence="1">
    <location>
        <begin position="7"/>
        <end position="26"/>
    </location>
</feature>
<dbReference type="Proteomes" id="UP000286134">
    <property type="component" value="Unassembled WGS sequence"/>
</dbReference>
<evidence type="ECO:0000313" key="2">
    <source>
        <dbReference type="EMBL" id="RKF60699.1"/>
    </source>
</evidence>
<keyword evidence="3" id="KW-1185">Reference proteome</keyword>
<protein>
    <recommendedName>
        <fullName evidence="4">Conidiation-specific protein 8</fullName>
    </recommendedName>
</protein>
<accession>A0A420HTK6</accession>
<reference evidence="2 3" key="1">
    <citation type="journal article" date="2018" name="BMC Genomics">
        <title>Comparative genome analyses reveal sequence features reflecting distinct modes of host-adaptation between dicot and monocot powdery mildew.</title>
        <authorList>
            <person name="Wu Y."/>
            <person name="Ma X."/>
            <person name="Pan Z."/>
            <person name="Kale S.D."/>
            <person name="Song Y."/>
            <person name="King H."/>
            <person name="Zhang Q."/>
            <person name="Presley C."/>
            <person name="Deng X."/>
            <person name="Wei C.I."/>
            <person name="Xiao S."/>
        </authorList>
    </citation>
    <scope>NUCLEOTIDE SEQUENCE [LARGE SCALE GENOMIC DNA]</scope>
    <source>
        <strain evidence="2">UMSG2</strain>
    </source>
</reference>
<dbReference type="EMBL" id="MCFK01004861">
    <property type="protein sequence ID" value="RKF60699.1"/>
    <property type="molecule type" value="Genomic_DNA"/>
</dbReference>
<evidence type="ECO:0000256" key="1">
    <source>
        <dbReference type="SAM" id="MobiDB-lite"/>
    </source>
</evidence>
<name>A0A420HTK6_9PEZI</name>
<feature type="region of interest" description="Disordered" evidence="1">
    <location>
        <begin position="1"/>
        <end position="26"/>
    </location>
</feature>